<evidence type="ECO:0000259" key="6">
    <source>
        <dbReference type="PROSITE" id="PS50145"/>
    </source>
</evidence>
<sequence>MSDETSFCKHCKRFVPTTTFTLHSTHCERFIQICTKCQEPFPKNQIEEHDNEVHKEIECKDCNQKVEVREQINHLKNHCPKRLISCEYCEVQCIAGNIEDHELACGSRTEVCDICRNYVLVRMLKIHEGLHNNSAATTATQIPSNTPSEYKEKVNVENKNVHIPKFRNVICQNILQASATLPTSQQHSKRNSNIERSNTSAVTQHIEDKHSLLPCEFCGTLYTIESLEKHQVLCSSNLEICSRCQEYFTSAQLTSHVCSPSLTERDPLAGSSNIEDEYWSRYVEIVPAVKEGKVDEEDSIPCENCGSLFPITCLELHEISCKFSSFSTKTGSAIYGNETPIQPRTTIDENYWSQYANVAPTIEDKMVEEANIPCENCGIPFPLSLLELHEVSCKFSSAASTRKETMTSKTGITVAQENPKSKSHPVDEVTFLPCSFCNIVISSNILEMHEARCSSFSKQKMVRSQVLKSSPKKNEVKNTRSENDSQRALRENTLLATENRLPNTPKIQQSQYIVAELPDGREILKKRNPTIDSNGLDAGHILGRSTPQHEFIDNGSSFRPTAVNSNDNLSGINKGIKKSLFQQSNLVNYPVTTNRARNHCSTMKPLSNDSTEMRLSKKPNTAFTNYAYQPDAGNKLGRENNSTYDKKYVHIAKTSTSRLQPGNTSVRGQPNPRDGEVNSELQQQKTRDRTNEVLLGTRPKRPQQ</sequence>
<dbReference type="InterPro" id="IPR013083">
    <property type="entry name" value="Znf_RING/FYVE/PHD"/>
</dbReference>
<reference evidence="7" key="1">
    <citation type="submission" date="2021-11" db="EMBL/GenBank/DDBJ databases">
        <authorList>
            <person name="Schell T."/>
        </authorList>
    </citation>
    <scope>NUCLEOTIDE SEQUENCE</scope>
    <source>
        <strain evidence="7">M5</strain>
    </source>
</reference>
<dbReference type="Proteomes" id="UP000789390">
    <property type="component" value="Unassembled WGS sequence"/>
</dbReference>
<evidence type="ECO:0000256" key="2">
    <source>
        <dbReference type="ARBA" id="ARBA00022771"/>
    </source>
</evidence>
<dbReference type="PANTHER" id="PTHR16295">
    <property type="entry name" value="TRAF-TYPE ZINC FINGER PROTEIN-RELATED"/>
    <property type="match status" value="1"/>
</dbReference>
<gene>
    <name evidence="7" type="ORF">DGAL_LOCUS16125</name>
</gene>
<dbReference type="GO" id="GO:0005739">
    <property type="term" value="C:mitochondrion"/>
    <property type="evidence" value="ECO:0007669"/>
    <property type="project" value="TreeGrafter"/>
</dbReference>
<dbReference type="InterPro" id="IPR001293">
    <property type="entry name" value="Znf_TRAF"/>
</dbReference>
<feature type="compositionally biased region" description="Basic and acidic residues" evidence="5">
    <location>
        <begin position="472"/>
        <end position="489"/>
    </location>
</feature>
<evidence type="ECO:0000256" key="3">
    <source>
        <dbReference type="ARBA" id="ARBA00022833"/>
    </source>
</evidence>
<proteinExistence type="predicted"/>
<organism evidence="7 8">
    <name type="scientific">Daphnia galeata</name>
    <dbReference type="NCBI Taxonomy" id="27404"/>
    <lineage>
        <taxon>Eukaryota</taxon>
        <taxon>Metazoa</taxon>
        <taxon>Ecdysozoa</taxon>
        <taxon>Arthropoda</taxon>
        <taxon>Crustacea</taxon>
        <taxon>Branchiopoda</taxon>
        <taxon>Diplostraca</taxon>
        <taxon>Cladocera</taxon>
        <taxon>Anomopoda</taxon>
        <taxon>Daphniidae</taxon>
        <taxon>Daphnia</taxon>
    </lineage>
</organism>
<dbReference type="PANTHER" id="PTHR16295:SF10">
    <property type="entry name" value="EXPRESSED PROTEIN"/>
    <property type="match status" value="1"/>
</dbReference>
<dbReference type="Gene3D" id="3.30.40.10">
    <property type="entry name" value="Zinc/RING finger domain, C3HC4 (zinc finger)"/>
    <property type="match status" value="2"/>
</dbReference>
<evidence type="ECO:0000256" key="1">
    <source>
        <dbReference type="ARBA" id="ARBA00022723"/>
    </source>
</evidence>
<feature type="region of interest" description="Disordered" evidence="5">
    <location>
        <begin position="464"/>
        <end position="489"/>
    </location>
</feature>
<dbReference type="AlphaFoldDB" id="A0A8J2WUT2"/>
<accession>A0A8J2WUT2</accession>
<dbReference type="Pfam" id="PF21366">
    <property type="entry name" value="TRAFD1-XIAF1_ZnF"/>
    <property type="match status" value="1"/>
</dbReference>
<evidence type="ECO:0000313" key="7">
    <source>
        <dbReference type="EMBL" id="CAH0112410.1"/>
    </source>
</evidence>
<comment type="caution">
    <text evidence="7">The sequence shown here is derived from an EMBL/GenBank/DDBJ whole genome shotgun (WGS) entry which is preliminary data.</text>
</comment>
<feature type="zinc finger region" description="TRAF-type" evidence="4">
    <location>
        <begin position="56"/>
        <end position="93"/>
    </location>
</feature>
<keyword evidence="2 4" id="KW-0863">Zinc-finger</keyword>
<evidence type="ECO:0000256" key="4">
    <source>
        <dbReference type="PROSITE-ProRule" id="PRU00207"/>
    </source>
</evidence>
<dbReference type="InterPro" id="IPR049439">
    <property type="entry name" value="TRAFD1-XIAF1_Znf"/>
</dbReference>
<dbReference type="PROSITE" id="PS50145">
    <property type="entry name" value="ZF_TRAF"/>
    <property type="match status" value="1"/>
</dbReference>
<keyword evidence="1 4" id="KW-0479">Metal-binding</keyword>
<evidence type="ECO:0000256" key="5">
    <source>
        <dbReference type="SAM" id="MobiDB-lite"/>
    </source>
</evidence>
<keyword evidence="3 4" id="KW-0862">Zinc</keyword>
<feature type="compositionally biased region" description="Polar residues" evidence="5">
    <location>
        <begin position="655"/>
        <end position="668"/>
    </location>
</feature>
<feature type="domain" description="TRAF-type" evidence="6">
    <location>
        <begin position="56"/>
        <end position="93"/>
    </location>
</feature>
<dbReference type="InterPro" id="IPR051986">
    <property type="entry name" value="Innate_Immune_Apopt_Reg"/>
</dbReference>
<keyword evidence="8" id="KW-1185">Reference proteome</keyword>
<feature type="region of interest" description="Disordered" evidence="5">
    <location>
        <begin position="655"/>
        <end position="704"/>
    </location>
</feature>
<dbReference type="EMBL" id="CAKKLH010000325">
    <property type="protein sequence ID" value="CAH0112410.1"/>
    <property type="molecule type" value="Genomic_DNA"/>
</dbReference>
<evidence type="ECO:0000313" key="8">
    <source>
        <dbReference type="Proteomes" id="UP000789390"/>
    </source>
</evidence>
<dbReference type="OrthoDB" id="6437153at2759"/>
<name>A0A8J2WUT2_9CRUS</name>
<dbReference type="GO" id="GO:0008270">
    <property type="term" value="F:zinc ion binding"/>
    <property type="evidence" value="ECO:0007669"/>
    <property type="project" value="UniProtKB-KW"/>
</dbReference>
<protein>
    <recommendedName>
        <fullName evidence="6">TRAF-type domain-containing protein</fullName>
    </recommendedName>
</protein>